<evidence type="ECO:0000313" key="5">
    <source>
        <dbReference type="Proteomes" id="UP000550787"/>
    </source>
</evidence>
<protein>
    <submittedName>
        <fullName evidence="4">GAF domain-containing protein</fullName>
    </submittedName>
</protein>
<evidence type="ECO:0000259" key="2">
    <source>
        <dbReference type="Pfam" id="PF01590"/>
    </source>
</evidence>
<feature type="domain" description="DNA binding HTH" evidence="3">
    <location>
        <begin position="282"/>
        <end position="320"/>
    </location>
</feature>
<evidence type="ECO:0000313" key="4">
    <source>
        <dbReference type="EMBL" id="MBB2156020.1"/>
    </source>
</evidence>
<accession>A0A7W4I5G9</accession>
<dbReference type="InterPro" id="IPR003018">
    <property type="entry name" value="GAF"/>
</dbReference>
<feature type="domain" description="GAF" evidence="2">
    <location>
        <begin position="70"/>
        <end position="203"/>
    </location>
</feature>
<feature type="region of interest" description="Disordered" evidence="1">
    <location>
        <begin position="1"/>
        <end position="20"/>
    </location>
</feature>
<evidence type="ECO:0000256" key="1">
    <source>
        <dbReference type="SAM" id="MobiDB-lite"/>
    </source>
</evidence>
<dbReference type="SUPFAM" id="SSF55781">
    <property type="entry name" value="GAF domain-like"/>
    <property type="match status" value="1"/>
</dbReference>
<name>A0A7W4I5G9_GLUDI</name>
<sequence>MISIHRDSAGGHPAIGRTMGMAPATGQTILAASWRRCMGDYALDPSGWGQPDLLSCVELRQSCDKAGPLLRFADPELDRLHAVVGSLDYAVLLADSTGIVLTRRTAQTVERGCRRWHLWPGASWNERDEGTNGIGTCLAEGRAVTVHMNQHWRVNLRYLTCSAVPVYDALGRLAGALDASSFRPDPDGREVALIRIAITEAARRIEARCFTDLYRGQMIVRMGEGDEGEEGDGSSAPMLALDSDRRVVGATQAARRRMGLAPGDDLQFCLMDGAMSGVSGFREAEKAVVDAALASARGNVSAAARQLGISRSTLHRKIRALSGGEDA</sequence>
<dbReference type="AlphaFoldDB" id="A0A7W4I5G9"/>
<reference evidence="4 5" key="1">
    <citation type="submission" date="2020-04" db="EMBL/GenBank/DDBJ databases">
        <title>Description of novel Gluconacetobacter.</title>
        <authorList>
            <person name="Sombolestani A."/>
        </authorList>
    </citation>
    <scope>NUCLEOTIDE SEQUENCE [LARGE SCALE GENOMIC DNA]</scope>
    <source>
        <strain evidence="4 5">LMG 7603</strain>
    </source>
</reference>
<dbReference type="Pfam" id="PF01590">
    <property type="entry name" value="GAF"/>
    <property type="match status" value="1"/>
</dbReference>
<dbReference type="SUPFAM" id="SSF46689">
    <property type="entry name" value="Homeodomain-like"/>
    <property type="match status" value="1"/>
</dbReference>
<dbReference type="Proteomes" id="UP000550787">
    <property type="component" value="Unassembled WGS sequence"/>
</dbReference>
<dbReference type="Gene3D" id="3.30.450.40">
    <property type="match status" value="1"/>
</dbReference>
<proteinExistence type="predicted"/>
<comment type="caution">
    <text evidence="4">The sequence shown here is derived from an EMBL/GenBank/DDBJ whole genome shotgun (WGS) entry which is preliminary data.</text>
</comment>
<organism evidence="4 5">
    <name type="scientific">Gluconacetobacter diazotrophicus</name>
    <name type="common">Acetobacter diazotrophicus</name>
    <dbReference type="NCBI Taxonomy" id="33996"/>
    <lineage>
        <taxon>Bacteria</taxon>
        <taxon>Pseudomonadati</taxon>
        <taxon>Pseudomonadota</taxon>
        <taxon>Alphaproteobacteria</taxon>
        <taxon>Acetobacterales</taxon>
        <taxon>Acetobacteraceae</taxon>
        <taxon>Gluconacetobacter</taxon>
    </lineage>
</organism>
<dbReference type="InterPro" id="IPR009057">
    <property type="entry name" value="Homeodomain-like_sf"/>
</dbReference>
<dbReference type="Pfam" id="PF02954">
    <property type="entry name" value="HTH_8"/>
    <property type="match status" value="1"/>
</dbReference>
<gene>
    <name evidence="4" type="ORF">HLH33_06815</name>
</gene>
<dbReference type="Gene3D" id="1.10.10.60">
    <property type="entry name" value="Homeodomain-like"/>
    <property type="match status" value="1"/>
</dbReference>
<dbReference type="GO" id="GO:0043565">
    <property type="term" value="F:sequence-specific DNA binding"/>
    <property type="evidence" value="ECO:0007669"/>
    <property type="project" value="InterPro"/>
</dbReference>
<evidence type="ECO:0000259" key="3">
    <source>
        <dbReference type="Pfam" id="PF02954"/>
    </source>
</evidence>
<dbReference type="RefSeq" id="WP_012225197.1">
    <property type="nucleotide sequence ID" value="NZ_JABEQG010000009.1"/>
</dbReference>
<dbReference type="PRINTS" id="PR01590">
    <property type="entry name" value="HTHFIS"/>
</dbReference>
<dbReference type="InterPro" id="IPR029016">
    <property type="entry name" value="GAF-like_dom_sf"/>
</dbReference>
<dbReference type="InterPro" id="IPR002197">
    <property type="entry name" value="HTH_Fis"/>
</dbReference>
<dbReference type="OMA" id="QHDPRWL"/>
<dbReference type="EMBL" id="JABEQG010000009">
    <property type="protein sequence ID" value="MBB2156020.1"/>
    <property type="molecule type" value="Genomic_DNA"/>
</dbReference>